<protein>
    <submittedName>
        <fullName evidence="3">NAD(P)-dependent dehydrogenase (Short-subunit alcohol dehydrogenase family)</fullName>
    </submittedName>
</protein>
<comment type="caution">
    <text evidence="3">The sequence shown here is derived from an EMBL/GenBank/DDBJ whole genome shotgun (WGS) entry which is preliminary data.</text>
</comment>
<comment type="similarity">
    <text evidence="1">Belongs to the short-chain dehydrogenases/reductases (SDR) family.</text>
</comment>
<proteinExistence type="inferred from homology"/>
<accession>A0ABT6L5B6</accession>
<dbReference type="Gene3D" id="3.40.50.720">
    <property type="entry name" value="NAD(P)-binding Rossmann-like Domain"/>
    <property type="match status" value="1"/>
</dbReference>
<dbReference type="EMBL" id="JARXVE010000006">
    <property type="protein sequence ID" value="MDH6197387.1"/>
    <property type="molecule type" value="Genomic_DNA"/>
</dbReference>
<dbReference type="PRINTS" id="PR00080">
    <property type="entry name" value="SDRFAMILY"/>
</dbReference>
<dbReference type="Proteomes" id="UP001160130">
    <property type="component" value="Unassembled WGS sequence"/>
</dbReference>
<evidence type="ECO:0000256" key="2">
    <source>
        <dbReference type="ARBA" id="ARBA00023002"/>
    </source>
</evidence>
<dbReference type="SUPFAM" id="SSF51735">
    <property type="entry name" value="NAD(P)-binding Rossmann-fold domains"/>
    <property type="match status" value="1"/>
</dbReference>
<evidence type="ECO:0000313" key="4">
    <source>
        <dbReference type="Proteomes" id="UP001160130"/>
    </source>
</evidence>
<dbReference type="PANTHER" id="PTHR42760">
    <property type="entry name" value="SHORT-CHAIN DEHYDROGENASES/REDUCTASES FAMILY MEMBER"/>
    <property type="match status" value="1"/>
</dbReference>
<dbReference type="PRINTS" id="PR00081">
    <property type="entry name" value="GDHRDH"/>
</dbReference>
<sequence length="237" mass="23767">MRNVIVTGAASGIGAAVLDRAREQGWRAAGIDLSGSDFRAGDVHRADVTDAAQVRAAVSAIVDGWDGPPDAVVHCAGIYRTAPSVTVGADDWERTMGVNARGSFLVAQAAAAAMIAAGTPGSIVLLGSVGAGRGDLTEPGAAYAASKGAVSALVRQLAVEWGPVGIRVNSVVPGVIDTAMTTVTSDPAATAALLARLPLRRLGDAREVAAACLFLAGPDSSYITGSEITVDGGYLVS</sequence>
<dbReference type="InterPro" id="IPR002347">
    <property type="entry name" value="SDR_fam"/>
</dbReference>
<name>A0ABT6L5B6_9MYCO</name>
<gene>
    <name evidence="3" type="ORF">M2272_004040</name>
</gene>
<evidence type="ECO:0000313" key="3">
    <source>
        <dbReference type="EMBL" id="MDH6197387.1"/>
    </source>
</evidence>
<organism evidence="3 4">
    <name type="scientific">Mycolicibacterium frederiksbergense</name>
    <dbReference type="NCBI Taxonomy" id="117567"/>
    <lineage>
        <taxon>Bacteria</taxon>
        <taxon>Bacillati</taxon>
        <taxon>Actinomycetota</taxon>
        <taxon>Actinomycetes</taxon>
        <taxon>Mycobacteriales</taxon>
        <taxon>Mycobacteriaceae</taxon>
        <taxon>Mycolicibacterium</taxon>
    </lineage>
</organism>
<keyword evidence="4" id="KW-1185">Reference proteome</keyword>
<dbReference type="PANTHER" id="PTHR42760:SF133">
    <property type="entry name" value="3-OXOACYL-[ACYL-CARRIER-PROTEIN] REDUCTASE"/>
    <property type="match status" value="1"/>
</dbReference>
<dbReference type="RefSeq" id="WP_280833977.1">
    <property type="nucleotide sequence ID" value="NZ_JARXVE010000006.1"/>
</dbReference>
<dbReference type="Pfam" id="PF13561">
    <property type="entry name" value="adh_short_C2"/>
    <property type="match status" value="1"/>
</dbReference>
<dbReference type="InterPro" id="IPR036291">
    <property type="entry name" value="NAD(P)-bd_dom_sf"/>
</dbReference>
<evidence type="ECO:0000256" key="1">
    <source>
        <dbReference type="ARBA" id="ARBA00006484"/>
    </source>
</evidence>
<dbReference type="CDD" id="cd05233">
    <property type="entry name" value="SDR_c"/>
    <property type="match status" value="1"/>
</dbReference>
<reference evidence="3 4" key="1">
    <citation type="submission" date="2023-04" db="EMBL/GenBank/DDBJ databases">
        <title>Forest soil microbial communities from Buena Vista Peninsula, Colon Province, Panama.</title>
        <authorList>
            <person name="Bouskill N."/>
        </authorList>
    </citation>
    <scope>NUCLEOTIDE SEQUENCE [LARGE SCALE GENOMIC DNA]</scope>
    <source>
        <strain evidence="3 4">AC80</strain>
    </source>
</reference>
<keyword evidence="2" id="KW-0560">Oxidoreductase</keyword>